<dbReference type="EMBL" id="JAQQBS010000002">
    <property type="protein sequence ID" value="KAK0172500.1"/>
    <property type="molecule type" value="Genomic_DNA"/>
</dbReference>
<reference evidence="1" key="1">
    <citation type="journal article" date="2023" name="bioRxiv">
        <title>Scaffold-level genome assemblies of two parasitoid biocontrol wasps reveal the parthenogenesis mechanism and an associated novel virus.</title>
        <authorList>
            <person name="Inwood S."/>
            <person name="Skelly J."/>
            <person name="Guhlin J."/>
            <person name="Harrop T."/>
            <person name="Goldson S."/>
            <person name="Dearden P."/>
        </authorList>
    </citation>
    <scope>NUCLEOTIDE SEQUENCE</scope>
    <source>
        <strain evidence="1">Irish</strain>
        <tissue evidence="1">Whole body</tissue>
    </source>
</reference>
<dbReference type="Gene3D" id="3.80.10.10">
    <property type="entry name" value="Ribonuclease Inhibitor"/>
    <property type="match status" value="1"/>
</dbReference>
<evidence type="ECO:0000313" key="2">
    <source>
        <dbReference type="Proteomes" id="UP001168990"/>
    </source>
</evidence>
<dbReference type="InterPro" id="IPR032675">
    <property type="entry name" value="LRR_dom_sf"/>
</dbReference>
<organism evidence="1 2">
    <name type="scientific">Microctonus aethiopoides</name>
    <dbReference type="NCBI Taxonomy" id="144406"/>
    <lineage>
        <taxon>Eukaryota</taxon>
        <taxon>Metazoa</taxon>
        <taxon>Ecdysozoa</taxon>
        <taxon>Arthropoda</taxon>
        <taxon>Hexapoda</taxon>
        <taxon>Insecta</taxon>
        <taxon>Pterygota</taxon>
        <taxon>Neoptera</taxon>
        <taxon>Endopterygota</taxon>
        <taxon>Hymenoptera</taxon>
        <taxon>Apocrita</taxon>
        <taxon>Ichneumonoidea</taxon>
        <taxon>Braconidae</taxon>
        <taxon>Euphorinae</taxon>
        <taxon>Microctonus</taxon>
    </lineage>
</organism>
<name>A0AA39FMR6_9HYME</name>
<comment type="caution">
    <text evidence="1">The sequence shown here is derived from an EMBL/GenBank/DDBJ whole genome shotgun (WGS) entry which is preliminary data.</text>
</comment>
<proteinExistence type="predicted"/>
<evidence type="ECO:0000313" key="1">
    <source>
        <dbReference type="EMBL" id="KAK0172500.1"/>
    </source>
</evidence>
<accession>A0AA39FMR6</accession>
<reference evidence="1" key="2">
    <citation type="submission" date="2023-03" db="EMBL/GenBank/DDBJ databases">
        <authorList>
            <person name="Inwood S.N."/>
            <person name="Skelly J.G."/>
            <person name="Guhlin J."/>
            <person name="Harrop T.W.R."/>
            <person name="Goldson S.G."/>
            <person name="Dearden P.K."/>
        </authorList>
    </citation>
    <scope>NUCLEOTIDE SEQUENCE</scope>
    <source>
        <strain evidence="1">Irish</strain>
        <tissue evidence="1">Whole body</tissue>
    </source>
</reference>
<sequence length="350" mass="41244">MGLVCKKWQNIHNIMLRSIHKMRVDLTDDVRCRRFVRHHQNVLEILTNNLADIEKPLEKLASNLNKIDIEDKTQHGISSDVYKLLSNCTELKYIRLCCRRSQSVKEFLKFLPTDNLEHLLIQLPRTYEDDQPHLNHLMKTALAKTSKLKTLELCDVPISELSSIGRPGTLKELYIKVDRLPLLNFNMKNLQNLETLIIICYLVDNSTITELMRNCRKLHSFAIRTKDILPETTLNEMMSLPNLRRLHLLSENNSYQSWHKFSNLEDIAIIYQEPVSVTRDQIISFLQRSKNLKTYSIHCNKECTALNEFFCEVASDIGHECKRHYITPWDRRYIRLYPNTILVQYKNIFC</sequence>
<dbReference type="SUPFAM" id="SSF52047">
    <property type="entry name" value="RNI-like"/>
    <property type="match status" value="1"/>
</dbReference>
<dbReference type="Proteomes" id="UP001168990">
    <property type="component" value="Unassembled WGS sequence"/>
</dbReference>
<gene>
    <name evidence="1" type="ORF">PV328_005810</name>
</gene>
<dbReference type="AlphaFoldDB" id="A0AA39FMR6"/>
<protein>
    <submittedName>
        <fullName evidence="1">Uncharacterized protein</fullName>
    </submittedName>
</protein>
<keyword evidence="2" id="KW-1185">Reference proteome</keyword>